<keyword evidence="7" id="KW-1185">Reference proteome</keyword>
<dbReference type="PANTHER" id="PTHR30346:SF0">
    <property type="entry name" value="HCA OPERON TRANSCRIPTIONAL ACTIVATOR HCAR"/>
    <property type="match status" value="1"/>
</dbReference>
<evidence type="ECO:0000256" key="4">
    <source>
        <dbReference type="ARBA" id="ARBA00023163"/>
    </source>
</evidence>
<evidence type="ECO:0000313" key="7">
    <source>
        <dbReference type="Proteomes" id="UP001595872"/>
    </source>
</evidence>
<dbReference type="PANTHER" id="PTHR30346">
    <property type="entry name" value="TRANSCRIPTIONAL DUAL REGULATOR HCAR-RELATED"/>
    <property type="match status" value="1"/>
</dbReference>
<keyword evidence="4" id="KW-0804">Transcription</keyword>
<keyword evidence="2" id="KW-0805">Transcription regulation</keyword>
<evidence type="ECO:0000256" key="2">
    <source>
        <dbReference type="ARBA" id="ARBA00023015"/>
    </source>
</evidence>
<feature type="domain" description="HTH lysR-type" evidence="5">
    <location>
        <begin position="4"/>
        <end position="61"/>
    </location>
</feature>
<dbReference type="Gene3D" id="3.40.190.290">
    <property type="match status" value="1"/>
</dbReference>
<dbReference type="InterPro" id="IPR000847">
    <property type="entry name" value="LysR_HTH_N"/>
</dbReference>
<gene>
    <name evidence="6" type="ORF">ACFPCY_15570</name>
</gene>
<dbReference type="Proteomes" id="UP001595872">
    <property type="component" value="Unassembled WGS sequence"/>
</dbReference>
<reference evidence="7" key="1">
    <citation type="journal article" date="2019" name="Int. J. Syst. Evol. Microbiol.">
        <title>The Global Catalogue of Microorganisms (GCM) 10K type strain sequencing project: providing services to taxonomists for standard genome sequencing and annotation.</title>
        <authorList>
            <consortium name="The Broad Institute Genomics Platform"/>
            <consortium name="The Broad Institute Genome Sequencing Center for Infectious Disease"/>
            <person name="Wu L."/>
            <person name="Ma J."/>
        </authorList>
    </citation>
    <scope>NUCLEOTIDE SEQUENCE [LARGE SCALE GENOMIC DNA]</scope>
    <source>
        <strain evidence="7">KLKA75</strain>
    </source>
</reference>
<evidence type="ECO:0000313" key="6">
    <source>
        <dbReference type="EMBL" id="MFC4908746.1"/>
    </source>
</evidence>
<dbReference type="SUPFAM" id="SSF53850">
    <property type="entry name" value="Periplasmic binding protein-like II"/>
    <property type="match status" value="1"/>
</dbReference>
<evidence type="ECO:0000256" key="1">
    <source>
        <dbReference type="ARBA" id="ARBA00009437"/>
    </source>
</evidence>
<sequence length="308" mass="33416">MSGLEVRQLRYFVAVAEELHFGRAAARLGMAQPPLSRAIRELERHLGVRLLERTTRNVSLTPAGEVLLRDARTALEAVEAADRRARHAGRPEARLRLALKADNDGGMLPEILAAYQREPASLPVELIWGGRGEQPQALRDGRADVALVLSPFDDRGLDAEPLRTEPRIAVLAADDPLAARSSLKLADLEGRLLPDGTPVVPGSPVPPLADRQFQAARRGLIAEPRPPVADLSQVFRLVELGCVVCLLPAWVTRAYPRAELAHIPVEDAEPAVLSVAWPRDARSPATAAFVRAAVRAFESPETPAQHVS</sequence>
<dbReference type="PROSITE" id="PS50931">
    <property type="entry name" value="HTH_LYSR"/>
    <property type="match status" value="1"/>
</dbReference>
<comment type="similarity">
    <text evidence="1">Belongs to the LysR transcriptional regulatory family.</text>
</comment>
<dbReference type="InterPro" id="IPR036390">
    <property type="entry name" value="WH_DNA-bd_sf"/>
</dbReference>
<dbReference type="Gene3D" id="1.10.10.10">
    <property type="entry name" value="Winged helix-like DNA-binding domain superfamily/Winged helix DNA-binding domain"/>
    <property type="match status" value="1"/>
</dbReference>
<dbReference type="InterPro" id="IPR005119">
    <property type="entry name" value="LysR_subst-bd"/>
</dbReference>
<dbReference type="InterPro" id="IPR036388">
    <property type="entry name" value="WH-like_DNA-bd_sf"/>
</dbReference>
<evidence type="ECO:0000259" key="5">
    <source>
        <dbReference type="PROSITE" id="PS50931"/>
    </source>
</evidence>
<dbReference type="Pfam" id="PF03466">
    <property type="entry name" value="LysR_substrate"/>
    <property type="match status" value="1"/>
</dbReference>
<evidence type="ECO:0000256" key="3">
    <source>
        <dbReference type="ARBA" id="ARBA00023125"/>
    </source>
</evidence>
<name>A0ABV9TX69_9ACTN</name>
<keyword evidence="3" id="KW-0238">DNA-binding</keyword>
<protein>
    <submittedName>
        <fullName evidence="6">LysR family transcriptional regulator</fullName>
    </submittedName>
</protein>
<dbReference type="SUPFAM" id="SSF46785">
    <property type="entry name" value="Winged helix' DNA-binding domain"/>
    <property type="match status" value="1"/>
</dbReference>
<comment type="caution">
    <text evidence="6">The sequence shown here is derived from an EMBL/GenBank/DDBJ whole genome shotgun (WGS) entry which is preliminary data.</text>
</comment>
<accession>A0ABV9TX69</accession>
<proteinExistence type="inferred from homology"/>
<dbReference type="PRINTS" id="PR00039">
    <property type="entry name" value="HTHLYSR"/>
</dbReference>
<dbReference type="Pfam" id="PF00126">
    <property type="entry name" value="HTH_1"/>
    <property type="match status" value="1"/>
</dbReference>
<dbReference type="EMBL" id="JBHSIT010000004">
    <property type="protein sequence ID" value="MFC4908746.1"/>
    <property type="molecule type" value="Genomic_DNA"/>
</dbReference>
<dbReference type="RefSeq" id="WP_378255668.1">
    <property type="nucleotide sequence ID" value="NZ_JBHSIT010000004.1"/>
</dbReference>
<organism evidence="6 7">
    <name type="scientific">Actinomadura gamaensis</name>
    <dbReference type="NCBI Taxonomy" id="1763541"/>
    <lineage>
        <taxon>Bacteria</taxon>
        <taxon>Bacillati</taxon>
        <taxon>Actinomycetota</taxon>
        <taxon>Actinomycetes</taxon>
        <taxon>Streptosporangiales</taxon>
        <taxon>Thermomonosporaceae</taxon>
        <taxon>Actinomadura</taxon>
    </lineage>
</organism>